<dbReference type="WBParaSite" id="Csp11.Scaffold609.g5831.t1">
    <property type="protein sequence ID" value="Csp11.Scaffold609.g5831.t1"/>
    <property type="gene ID" value="Csp11.Scaffold609.g5831"/>
</dbReference>
<evidence type="ECO:0000313" key="2">
    <source>
        <dbReference type="Proteomes" id="UP000095282"/>
    </source>
</evidence>
<dbReference type="AlphaFoldDB" id="A0A1I7TGY9"/>
<dbReference type="Proteomes" id="UP000095282">
    <property type="component" value="Unplaced"/>
</dbReference>
<feature type="region of interest" description="Disordered" evidence="1">
    <location>
        <begin position="36"/>
        <end position="59"/>
    </location>
</feature>
<accession>A0A1I7TGY9</accession>
<sequence>MEGYEVGNHGIFDLNKAFFADVDDGEMRWDATRLEAQRRRRGWKDQRPGGSTRRENSSRRIRMRGSNLILMSRNRQGEEEVKGSEVRIPKDRMPPEAARPVILEVENGYWAIGNPFLNIQPRFRSRSGKT</sequence>
<protein>
    <submittedName>
        <fullName evidence="3">Uncharacterized protein</fullName>
    </submittedName>
</protein>
<evidence type="ECO:0000256" key="1">
    <source>
        <dbReference type="SAM" id="MobiDB-lite"/>
    </source>
</evidence>
<keyword evidence="2" id="KW-1185">Reference proteome</keyword>
<feature type="compositionally biased region" description="Basic and acidic residues" evidence="1">
    <location>
        <begin position="36"/>
        <end position="58"/>
    </location>
</feature>
<evidence type="ECO:0000313" key="3">
    <source>
        <dbReference type="WBParaSite" id="Csp11.Scaffold609.g5831.t1"/>
    </source>
</evidence>
<organism evidence="2 3">
    <name type="scientific">Caenorhabditis tropicalis</name>
    <dbReference type="NCBI Taxonomy" id="1561998"/>
    <lineage>
        <taxon>Eukaryota</taxon>
        <taxon>Metazoa</taxon>
        <taxon>Ecdysozoa</taxon>
        <taxon>Nematoda</taxon>
        <taxon>Chromadorea</taxon>
        <taxon>Rhabditida</taxon>
        <taxon>Rhabditina</taxon>
        <taxon>Rhabditomorpha</taxon>
        <taxon>Rhabditoidea</taxon>
        <taxon>Rhabditidae</taxon>
        <taxon>Peloderinae</taxon>
        <taxon>Caenorhabditis</taxon>
    </lineage>
</organism>
<proteinExistence type="predicted"/>
<reference evidence="3" key="1">
    <citation type="submission" date="2016-11" db="UniProtKB">
        <authorList>
            <consortium name="WormBaseParasite"/>
        </authorList>
    </citation>
    <scope>IDENTIFICATION</scope>
</reference>
<name>A0A1I7TGY9_9PELO</name>